<evidence type="ECO:0000256" key="1">
    <source>
        <dbReference type="SAM" id="SignalP"/>
    </source>
</evidence>
<dbReference type="PROSITE" id="PS51257">
    <property type="entry name" value="PROKAR_LIPOPROTEIN"/>
    <property type="match status" value="1"/>
</dbReference>
<feature type="chain" id="PRO_5026785536" evidence="1">
    <location>
        <begin position="25"/>
        <end position="323"/>
    </location>
</feature>
<accession>A0A6J4TLL7</accession>
<dbReference type="InterPro" id="IPR007210">
    <property type="entry name" value="ABC_Gly_betaine_transp_sub-bd"/>
</dbReference>
<organism evidence="3">
    <name type="scientific">uncultured Thermoleophilia bacterium</name>
    <dbReference type="NCBI Taxonomy" id="1497501"/>
    <lineage>
        <taxon>Bacteria</taxon>
        <taxon>Bacillati</taxon>
        <taxon>Actinomycetota</taxon>
        <taxon>Thermoleophilia</taxon>
        <taxon>environmental samples</taxon>
    </lineage>
</organism>
<dbReference type="AlphaFoldDB" id="A0A6J4TLL7"/>
<dbReference type="EMBL" id="CADCWC010000086">
    <property type="protein sequence ID" value="CAA9525158.1"/>
    <property type="molecule type" value="Genomic_DNA"/>
</dbReference>
<dbReference type="Pfam" id="PF04069">
    <property type="entry name" value="OpuAC"/>
    <property type="match status" value="1"/>
</dbReference>
<proteinExistence type="predicted"/>
<dbReference type="Gene3D" id="3.40.190.10">
    <property type="entry name" value="Periplasmic binding protein-like II"/>
    <property type="match status" value="1"/>
</dbReference>
<dbReference type="CDD" id="cd13528">
    <property type="entry name" value="PBP2_osmoprotectants"/>
    <property type="match status" value="1"/>
</dbReference>
<evidence type="ECO:0000259" key="2">
    <source>
        <dbReference type="Pfam" id="PF04069"/>
    </source>
</evidence>
<dbReference type="Gene3D" id="3.40.190.120">
    <property type="entry name" value="Osmoprotection protein (prox), domain 2"/>
    <property type="match status" value="1"/>
</dbReference>
<evidence type="ECO:0000313" key="3">
    <source>
        <dbReference type="EMBL" id="CAA9525158.1"/>
    </source>
</evidence>
<feature type="domain" description="ABC-type glycine betaine transport system substrate-binding" evidence="2">
    <location>
        <begin position="52"/>
        <end position="317"/>
    </location>
</feature>
<dbReference type="SUPFAM" id="SSF53850">
    <property type="entry name" value="Periplasmic binding protein-like II"/>
    <property type="match status" value="1"/>
</dbReference>
<protein>
    <submittedName>
        <fullName evidence="3">L-proline glycine betaine binding ABC transporter protein ProX / Osmotic adaptation</fullName>
    </submittedName>
</protein>
<dbReference type="GO" id="GO:0043190">
    <property type="term" value="C:ATP-binding cassette (ABC) transporter complex"/>
    <property type="evidence" value="ECO:0007669"/>
    <property type="project" value="InterPro"/>
</dbReference>
<feature type="signal peptide" evidence="1">
    <location>
        <begin position="1"/>
        <end position="24"/>
    </location>
</feature>
<keyword evidence="1" id="KW-0732">Signal</keyword>
<dbReference type="GO" id="GO:0022857">
    <property type="term" value="F:transmembrane transporter activity"/>
    <property type="evidence" value="ECO:0007669"/>
    <property type="project" value="InterPro"/>
</dbReference>
<sequence length="323" mass="35298">MTLRAALILLAVSAALLSAGCGSGDDESSPAPAPGGSGAAAITRDAANARTTITLGTKNFTEQQVLGEVYAQGLEAAGFRVERDFNLGDEQVAFRSVRRRDIDAYPEYTGTALLSLCDVDTADVPKDPRRAYAQTRDCLARDGLTAFPPTPFTSSNEVAVRRETAQQLGLRRIADLARVDQDVTLFGSPECEQRLDCLLGLRRVYGLEFERFRPVDVALRHEVLNRNREDASIVFTTDPQNDREGLVLLEDDRQMFPPYNSTLVVRDDVARAAGPGLPRLLERLQEGLTDRTMRELNARVDLDKETPAQAAGGYLRETGLVTG</sequence>
<reference evidence="3" key="1">
    <citation type="submission" date="2020-02" db="EMBL/GenBank/DDBJ databases">
        <authorList>
            <person name="Meier V. D."/>
        </authorList>
    </citation>
    <scope>NUCLEOTIDE SEQUENCE</scope>
    <source>
        <strain evidence="3">AVDCRST_MAG79</strain>
    </source>
</reference>
<gene>
    <name evidence="3" type="ORF">AVDCRST_MAG79-455</name>
</gene>
<name>A0A6J4TLL7_9ACTN</name>